<sequence length="279" mass="32157">MKFRRTRPVVITFILCLVSLRGVAQDIYTALHMNEMRDYRFGKPMQITETNTFYDGNASTTEKSVKRYDRSGMLVTEERYSEDGTLKAKLSYHCDTARRLHLQRVFERWSSLGYAKETAVYTYDEKDCLVQVTDQDAEGNRTRLAKIVNNERGDPVELRLFDHRGMAFGMETAKYDYDKNIAVTSLFSNDGNRLSGDTLIIDFGSAVKNGNHLSNDRGDPLTSSVTYASGKTYVYEHEYQYDVLGNCTGEKVYKVTSEPGRPGKKRKIDRVYKKRFVYY</sequence>
<organism evidence="2 3">
    <name type="scientific">Hufsiella ginkgonis</name>
    <dbReference type="NCBI Taxonomy" id="2695274"/>
    <lineage>
        <taxon>Bacteria</taxon>
        <taxon>Pseudomonadati</taxon>
        <taxon>Bacteroidota</taxon>
        <taxon>Sphingobacteriia</taxon>
        <taxon>Sphingobacteriales</taxon>
        <taxon>Sphingobacteriaceae</taxon>
        <taxon>Hufsiella</taxon>
    </lineage>
</organism>
<reference evidence="2 3" key="1">
    <citation type="submission" date="2019-11" db="EMBL/GenBank/DDBJ databases">
        <title>Pedobacter sp. HMF7056 Genome sequencing and assembly.</title>
        <authorList>
            <person name="Kang H."/>
            <person name="Kim H."/>
            <person name="Joh K."/>
        </authorList>
    </citation>
    <scope>NUCLEOTIDE SEQUENCE [LARGE SCALE GENOMIC DNA]</scope>
    <source>
        <strain evidence="2 3">HMF7056</strain>
    </source>
</reference>
<protein>
    <submittedName>
        <fullName evidence="2">Uncharacterized protein</fullName>
    </submittedName>
</protein>
<name>A0A7K1XSQ3_9SPHI</name>
<dbReference type="Proteomes" id="UP000451233">
    <property type="component" value="Unassembled WGS sequence"/>
</dbReference>
<feature type="chain" id="PRO_5029667815" evidence="1">
    <location>
        <begin position="25"/>
        <end position="279"/>
    </location>
</feature>
<evidence type="ECO:0000313" key="2">
    <source>
        <dbReference type="EMBL" id="MXV13940.1"/>
    </source>
</evidence>
<keyword evidence="3" id="KW-1185">Reference proteome</keyword>
<proteinExistence type="predicted"/>
<accession>A0A7K1XSQ3</accession>
<feature type="signal peptide" evidence="1">
    <location>
        <begin position="1"/>
        <end position="24"/>
    </location>
</feature>
<gene>
    <name evidence="2" type="ORF">GS398_01400</name>
</gene>
<comment type="caution">
    <text evidence="2">The sequence shown here is derived from an EMBL/GenBank/DDBJ whole genome shotgun (WGS) entry which is preliminary data.</text>
</comment>
<dbReference type="AlphaFoldDB" id="A0A7K1XSQ3"/>
<evidence type="ECO:0000256" key="1">
    <source>
        <dbReference type="SAM" id="SignalP"/>
    </source>
</evidence>
<dbReference type="EMBL" id="WVHS01000001">
    <property type="protein sequence ID" value="MXV13940.1"/>
    <property type="molecule type" value="Genomic_DNA"/>
</dbReference>
<evidence type="ECO:0000313" key="3">
    <source>
        <dbReference type="Proteomes" id="UP000451233"/>
    </source>
</evidence>
<keyword evidence="1" id="KW-0732">Signal</keyword>
<dbReference type="RefSeq" id="WP_160904954.1">
    <property type="nucleotide sequence ID" value="NZ_WVHS01000001.1"/>
</dbReference>